<dbReference type="PANTHER" id="PTHR43553">
    <property type="entry name" value="HEAVY METAL TRANSPORTER"/>
    <property type="match status" value="1"/>
</dbReference>
<dbReference type="EC" id="3.6.3.-" evidence="6"/>
<dbReference type="InterPro" id="IPR003439">
    <property type="entry name" value="ABC_transporter-like_ATP-bd"/>
</dbReference>
<proteinExistence type="inferred from homology"/>
<keyword evidence="6" id="KW-0378">Hydrolase</keyword>
<dbReference type="RefSeq" id="WP_310049260.1">
    <property type="nucleotide sequence ID" value="NZ_JAVDVQ010000001.1"/>
</dbReference>
<dbReference type="PANTHER" id="PTHR43553:SF24">
    <property type="entry name" value="ENERGY-COUPLING FACTOR TRANSPORTER ATP-BINDING PROTEIN ECFA1"/>
    <property type="match status" value="1"/>
</dbReference>
<comment type="similarity">
    <text evidence="1">Belongs to the ABC transporter superfamily.</text>
</comment>
<organism evidence="6 7">
    <name type="scientific">Arthrobacter ginsengisoli</name>
    <dbReference type="NCBI Taxonomy" id="1356565"/>
    <lineage>
        <taxon>Bacteria</taxon>
        <taxon>Bacillati</taxon>
        <taxon>Actinomycetota</taxon>
        <taxon>Actinomycetes</taxon>
        <taxon>Micrococcales</taxon>
        <taxon>Micrococcaceae</taxon>
        <taxon>Arthrobacter</taxon>
    </lineage>
</organism>
<sequence length="255" mass="27488">MSTIVLDRVAVRVAVDGRPAPKTLLGELTLRLTEQRIGVIGANGSGKSTLLRLLNGLVAPSTGTVTVDKWDTVRAVREVRRRVGFVFTDPLSQLVMPTGREDVELSLRRSVRNGRERSRQAEATLDRFGLLPLADQSIYELSGGERQLLALAAVLAVNPEVLVLDEPSTLLDLRNRELLRRTLAGLSQQIILSTHDLELALDLDRVLVVDAGAVVFDGGPAAAVDHYRALCGAGLTRSGAGQDRPGLDQPGPERP</sequence>
<dbReference type="GO" id="GO:0016787">
    <property type="term" value="F:hydrolase activity"/>
    <property type="evidence" value="ECO:0007669"/>
    <property type="project" value="UniProtKB-KW"/>
</dbReference>
<dbReference type="InterPro" id="IPR027417">
    <property type="entry name" value="P-loop_NTPase"/>
</dbReference>
<dbReference type="CDD" id="cd03225">
    <property type="entry name" value="ABC_cobalt_CbiO_domain1"/>
    <property type="match status" value="1"/>
</dbReference>
<keyword evidence="4 6" id="KW-0067">ATP-binding</keyword>
<dbReference type="InterPro" id="IPR003593">
    <property type="entry name" value="AAA+_ATPase"/>
</dbReference>
<keyword evidence="2" id="KW-0813">Transport</keyword>
<gene>
    <name evidence="6" type="ORF">J2X01_000002</name>
</gene>
<dbReference type="Gene3D" id="3.40.50.300">
    <property type="entry name" value="P-loop containing nucleotide triphosphate hydrolases"/>
    <property type="match status" value="1"/>
</dbReference>
<dbReference type="GO" id="GO:0005524">
    <property type="term" value="F:ATP binding"/>
    <property type="evidence" value="ECO:0007669"/>
    <property type="project" value="UniProtKB-KW"/>
</dbReference>
<dbReference type="PROSITE" id="PS50893">
    <property type="entry name" value="ABC_TRANSPORTER_2"/>
    <property type="match status" value="1"/>
</dbReference>
<dbReference type="PROSITE" id="PS00211">
    <property type="entry name" value="ABC_TRANSPORTER_1"/>
    <property type="match status" value="1"/>
</dbReference>
<dbReference type="Proteomes" id="UP001252243">
    <property type="component" value="Unassembled WGS sequence"/>
</dbReference>
<dbReference type="SMART" id="SM00382">
    <property type="entry name" value="AAA"/>
    <property type="match status" value="1"/>
</dbReference>
<evidence type="ECO:0000313" key="7">
    <source>
        <dbReference type="Proteomes" id="UP001252243"/>
    </source>
</evidence>
<dbReference type="InterPro" id="IPR015856">
    <property type="entry name" value="ABC_transpr_CbiO/EcfA_su"/>
</dbReference>
<dbReference type="InterPro" id="IPR050095">
    <property type="entry name" value="ECF_ABC_transporter_ATP-bd"/>
</dbReference>
<keyword evidence="3" id="KW-0547">Nucleotide-binding</keyword>
<dbReference type="SUPFAM" id="SSF52540">
    <property type="entry name" value="P-loop containing nucleoside triphosphate hydrolases"/>
    <property type="match status" value="1"/>
</dbReference>
<comment type="caution">
    <text evidence="6">The sequence shown here is derived from an EMBL/GenBank/DDBJ whole genome shotgun (WGS) entry which is preliminary data.</text>
</comment>
<dbReference type="Pfam" id="PF00005">
    <property type="entry name" value="ABC_tran"/>
    <property type="match status" value="1"/>
</dbReference>
<keyword evidence="7" id="KW-1185">Reference proteome</keyword>
<evidence type="ECO:0000256" key="4">
    <source>
        <dbReference type="ARBA" id="ARBA00022840"/>
    </source>
</evidence>
<evidence type="ECO:0000256" key="2">
    <source>
        <dbReference type="ARBA" id="ARBA00022448"/>
    </source>
</evidence>
<evidence type="ECO:0000256" key="3">
    <source>
        <dbReference type="ARBA" id="ARBA00022741"/>
    </source>
</evidence>
<evidence type="ECO:0000256" key="1">
    <source>
        <dbReference type="ARBA" id="ARBA00005417"/>
    </source>
</evidence>
<reference evidence="6 7" key="1">
    <citation type="submission" date="2023-07" db="EMBL/GenBank/DDBJ databases">
        <title>Sorghum-associated microbial communities from plants grown in Nebraska, USA.</title>
        <authorList>
            <person name="Schachtman D."/>
        </authorList>
    </citation>
    <scope>NUCLEOTIDE SEQUENCE [LARGE SCALE GENOMIC DNA]</scope>
    <source>
        <strain evidence="6 7">BE167</strain>
    </source>
</reference>
<evidence type="ECO:0000313" key="6">
    <source>
        <dbReference type="EMBL" id="MDR7080733.1"/>
    </source>
</evidence>
<dbReference type="InterPro" id="IPR017871">
    <property type="entry name" value="ABC_transporter-like_CS"/>
</dbReference>
<protein>
    <submittedName>
        <fullName evidence="6">Biotin transport system ATP-binding protein</fullName>
        <ecNumber evidence="6">3.6.3.-</ecNumber>
    </submittedName>
</protein>
<name>A0ABU1U6B1_9MICC</name>
<evidence type="ECO:0000259" key="5">
    <source>
        <dbReference type="PROSITE" id="PS50893"/>
    </source>
</evidence>
<accession>A0ABU1U6B1</accession>
<feature type="domain" description="ABC transporter" evidence="5">
    <location>
        <begin position="4"/>
        <end position="236"/>
    </location>
</feature>
<dbReference type="EMBL" id="JAVDVQ010000001">
    <property type="protein sequence ID" value="MDR7080733.1"/>
    <property type="molecule type" value="Genomic_DNA"/>
</dbReference>